<proteinExistence type="predicted"/>
<evidence type="ECO:0000313" key="2">
    <source>
        <dbReference type="EMBL" id="GAP28120.1"/>
    </source>
</evidence>
<reference evidence="3" key="1">
    <citation type="submission" date="2015-07" db="EMBL/GenBank/DDBJ databases">
        <title>Nocardia seriolae U-1 whole genome shotgun sequence.</title>
        <authorList>
            <person name="Imajoh M."/>
            <person name="Fukumoto Y."/>
            <person name="Sukeda M."/>
            <person name="Yamane J."/>
            <person name="Yamasaki K."/>
            <person name="Shimizu M."/>
            <person name="Ohnishi K."/>
            <person name="Oshima S."/>
        </authorList>
    </citation>
    <scope>NUCLEOTIDE SEQUENCE [LARGE SCALE GENOMIC DNA]</scope>
    <source>
        <strain evidence="3">U-1</strain>
    </source>
</reference>
<dbReference type="EMBL" id="BBYQ01000028">
    <property type="protein sequence ID" value="GAP28120.1"/>
    <property type="molecule type" value="Genomic_DNA"/>
</dbReference>
<gene>
    <name evidence="1" type="ORF">NS506_02384</name>
    <name evidence="2" type="ORF">NSK11_contig00028-0034</name>
</gene>
<dbReference type="RefSeq" id="WP_033087203.1">
    <property type="nucleotide sequence ID" value="NZ_AP017900.1"/>
</dbReference>
<reference evidence="1 4" key="3">
    <citation type="submission" date="2016-10" db="EMBL/GenBank/DDBJ databases">
        <title>Genome sequence of Nocardia seriolae strain EM150506, isolated from Anguila japonica.</title>
        <authorList>
            <person name="Han H.-J."/>
        </authorList>
    </citation>
    <scope>NUCLEOTIDE SEQUENCE [LARGE SCALE GENOMIC DNA]</scope>
    <source>
        <strain evidence="1 4">EM150506</strain>
    </source>
</reference>
<reference evidence="2 3" key="2">
    <citation type="journal article" date="2016" name="Genome Announc.">
        <title>Draft Genome Sequence of Erythromycin- and Oxytetracycline-Sensitive Nocardia seriolae Strain U-1 (NBRC 110359).</title>
        <authorList>
            <person name="Imajoh M."/>
            <person name="Sukeda M."/>
            <person name="Shimizu M."/>
            <person name="Yamane J."/>
            <person name="Ohnishi K."/>
            <person name="Oshima S."/>
        </authorList>
    </citation>
    <scope>NUCLEOTIDE SEQUENCE [LARGE SCALE GENOMIC DNA]</scope>
    <source>
        <strain evidence="2 3">U-1</strain>
    </source>
</reference>
<dbReference type="KEGG" id="nsr:NS506_02384"/>
<evidence type="ECO:0008006" key="5">
    <source>
        <dbReference type="Google" id="ProtNLM"/>
    </source>
</evidence>
<dbReference type="GeneID" id="93373120"/>
<accession>A0ABC9YRY1</accession>
<keyword evidence="3" id="KW-1185">Reference proteome</keyword>
<organism evidence="2 3">
    <name type="scientific">Nocardia seriolae</name>
    <dbReference type="NCBI Taxonomy" id="37332"/>
    <lineage>
        <taxon>Bacteria</taxon>
        <taxon>Bacillati</taxon>
        <taxon>Actinomycetota</taxon>
        <taxon>Actinomycetes</taxon>
        <taxon>Mycobacteriales</taxon>
        <taxon>Nocardiaceae</taxon>
        <taxon>Nocardia</taxon>
    </lineage>
</organism>
<dbReference type="Proteomes" id="UP000037179">
    <property type="component" value="Unassembled WGS sequence"/>
</dbReference>
<dbReference type="Proteomes" id="UP000180166">
    <property type="component" value="Chromosome"/>
</dbReference>
<evidence type="ECO:0000313" key="4">
    <source>
        <dbReference type="Proteomes" id="UP000180166"/>
    </source>
</evidence>
<evidence type="ECO:0000313" key="1">
    <source>
        <dbReference type="EMBL" id="APA96450.1"/>
    </source>
</evidence>
<protein>
    <recommendedName>
        <fullName evidence="5">Restriction endonuclease domain-containing protein</fullName>
    </recommendedName>
</protein>
<evidence type="ECO:0000313" key="3">
    <source>
        <dbReference type="Proteomes" id="UP000037179"/>
    </source>
</evidence>
<dbReference type="AlphaFoldDB" id="A0ABC9YRY1"/>
<sequence>MSEYAAAGIPWYWLVSVSDTEVTSIETYGLDHSVGHYRLARTLKPGTGFAVDLPVRIQIDWEQLTDLVL</sequence>
<dbReference type="EMBL" id="CP017839">
    <property type="protein sequence ID" value="APA96450.1"/>
    <property type="molecule type" value="Genomic_DNA"/>
</dbReference>
<name>A0ABC9YRY1_9NOCA</name>